<proteinExistence type="predicted"/>
<dbReference type="PANTHER" id="PTHR24223">
    <property type="entry name" value="ATP-BINDING CASSETTE SUB-FAMILY C"/>
    <property type="match status" value="1"/>
</dbReference>
<dbReference type="GO" id="GO:0016020">
    <property type="term" value="C:membrane"/>
    <property type="evidence" value="ECO:0007669"/>
    <property type="project" value="UniProtKB-SubCell"/>
</dbReference>
<evidence type="ECO:0000256" key="2">
    <source>
        <dbReference type="ARBA" id="ARBA00022448"/>
    </source>
</evidence>
<dbReference type="Pfam" id="PF00664">
    <property type="entry name" value="ABC_membrane"/>
    <property type="match status" value="1"/>
</dbReference>
<evidence type="ECO:0000256" key="6">
    <source>
        <dbReference type="ARBA" id="ARBA00022989"/>
    </source>
</evidence>
<feature type="transmembrane region" description="Helical" evidence="8">
    <location>
        <begin position="192"/>
        <end position="210"/>
    </location>
</feature>
<keyword evidence="5" id="KW-0067">ATP-binding</keyword>
<keyword evidence="7 8" id="KW-0472">Membrane</keyword>
<dbReference type="InterPro" id="IPR050173">
    <property type="entry name" value="ABC_transporter_C-like"/>
</dbReference>
<keyword evidence="4" id="KW-0547">Nucleotide-binding</keyword>
<name>A0AAD2H061_9AGAR</name>
<dbReference type="Pfam" id="PF00005">
    <property type="entry name" value="ABC_tran"/>
    <property type="match status" value="1"/>
</dbReference>
<dbReference type="CDD" id="cd18596">
    <property type="entry name" value="ABC_6TM_VMR1_D1_like"/>
    <property type="match status" value="1"/>
</dbReference>
<dbReference type="SMART" id="SM00382">
    <property type="entry name" value="AAA"/>
    <property type="match status" value="1"/>
</dbReference>
<dbReference type="InterPro" id="IPR036640">
    <property type="entry name" value="ABC1_TM_sf"/>
</dbReference>
<organism evidence="11 12">
    <name type="scientific">Mycena citricolor</name>
    <dbReference type="NCBI Taxonomy" id="2018698"/>
    <lineage>
        <taxon>Eukaryota</taxon>
        <taxon>Fungi</taxon>
        <taxon>Dikarya</taxon>
        <taxon>Basidiomycota</taxon>
        <taxon>Agaricomycotina</taxon>
        <taxon>Agaricomycetes</taxon>
        <taxon>Agaricomycetidae</taxon>
        <taxon>Agaricales</taxon>
        <taxon>Marasmiineae</taxon>
        <taxon>Mycenaceae</taxon>
        <taxon>Mycena</taxon>
    </lineage>
</organism>
<evidence type="ECO:0000256" key="4">
    <source>
        <dbReference type="ARBA" id="ARBA00022741"/>
    </source>
</evidence>
<comment type="subcellular location">
    <subcellularLocation>
        <location evidence="1">Membrane</location>
    </subcellularLocation>
</comment>
<dbReference type="GO" id="GO:0016887">
    <property type="term" value="F:ATP hydrolysis activity"/>
    <property type="evidence" value="ECO:0007669"/>
    <property type="project" value="InterPro"/>
</dbReference>
<dbReference type="PROSITE" id="PS50929">
    <property type="entry name" value="ABC_TM1F"/>
    <property type="match status" value="1"/>
</dbReference>
<evidence type="ECO:0000259" key="10">
    <source>
        <dbReference type="PROSITE" id="PS50929"/>
    </source>
</evidence>
<comment type="caution">
    <text evidence="11">The sequence shown here is derived from an EMBL/GenBank/DDBJ whole genome shotgun (WGS) entry which is preliminary data.</text>
</comment>
<dbReference type="PROSITE" id="PS00211">
    <property type="entry name" value="ABC_TRANSPORTER_1"/>
    <property type="match status" value="1"/>
</dbReference>
<dbReference type="InterPro" id="IPR011527">
    <property type="entry name" value="ABC1_TM_dom"/>
</dbReference>
<evidence type="ECO:0000256" key="3">
    <source>
        <dbReference type="ARBA" id="ARBA00022692"/>
    </source>
</evidence>
<gene>
    <name evidence="11" type="ORF">MYCIT1_LOCUS6889</name>
</gene>
<evidence type="ECO:0000256" key="8">
    <source>
        <dbReference type="SAM" id="Phobius"/>
    </source>
</evidence>
<keyword evidence="12" id="KW-1185">Reference proteome</keyword>
<evidence type="ECO:0000256" key="5">
    <source>
        <dbReference type="ARBA" id="ARBA00022840"/>
    </source>
</evidence>
<dbReference type="InterPro" id="IPR003593">
    <property type="entry name" value="AAA+_ATPase"/>
</dbReference>
<dbReference type="PANTHER" id="PTHR24223:SF415">
    <property type="entry name" value="FI20190P1"/>
    <property type="match status" value="1"/>
</dbReference>
<dbReference type="SUPFAM" id="SSF90123">
    <property type="entry name" value="ABC transporter transmembrane region"/>
    <property type="match status" value="1"/>
</dbReference>
<feature type="domain" description="ABC transporter" evidence="9">
    <location>
        <begin position="397"/>
        <end position="631"/>
    </location>
</feature>
<dbReference type="Proteomes" id="UP001295794">
    <property type="component" value="Unassembled WGS sequence"/>
</dbReference>
<dbReference type="AlphaFoldDB" id="A0AAD2H061"/>
<feature type="transmembrane region" description="Helical" evidence="8">
    <location>
        <begin position="274"/>
        <end position="296"/>
    </location>
</feature>
<reference evidence="11" key="1">
    <citation type="submission" date="2023-11" db="EMBL/GenBank/DDBJ databases">
        <authorList>
            <person name="De Vega J J."/>
            <person name="De Vega J J."/>
        </authorList>
    </citation>
    <scope>NUCLEOTIDE SEQUENCE</scope>
</reference>
<sequence length="631" mass="69487">MSMDLVLTLSSVMFTYAGPFFMKRILDAVDTDNETQKDRASAYIYAVLMLLCSVGKAQCDVQHLWLGRRAATRARSELMASIYDKALKRKDFSGVVDEEKAKEAAEKKKAAEVDSSTLTKAEKKAQAKAAAAKAAKADDPKAGAADTGKIVNLMAGDANRVANQISGLYMLYGAPMEIIIGSIFLYQLLGLSAFAGFVVLLLGWPLNSFLTRRSIRIQKGVLKAKDGRMQVLTELIQAVKFIKFFAWEQRWIERAMKAREGEINWMIKARLNGIGFYCLWITAPIFISVISFFTYVMLGNELTIGTAFTAIALFGMIRQPLNILPTFIVQVLQTRVALNRIAVYLEEDEVPEQVSSLKGTARNTYSDDGDNRLGFDHASFKWNEVEAKETDAKKKPSDTDSIVTATGSDNGVSDHRFELRDVSLTFPEGQLTVVTGPTASGKTALLLAVLGEMTTLEGRILMSKNAHKVDAFGNMQTISYAAQSPWLRHQSIKDNILFGYPLDAERYEQVIEACALRTDLNMLEDGDATEIGEKGVSLSGGQKARVALARAVYARTQYVLLDDPLSAVDSHTAQTLFEKCLTGPLLANRTVVLVTHHVELVLPGAHYLVRMLDGRVDTHGTVKDLRAQGLL</sequence>
<feature type="domain" description="ABC transmembrane type-1" evidence="10">
    <location>
        <begin position="5"/>
        <end position="333"/>
    </location>
</feature>
<dbReference type="CDD" id="cd03250">
    <property type="entry name" value="ABCC_MRP_domain1"/>
    <property type="match status" value="1"/>
</dbReference>
<evidence type="ECO:0000313" key="11">
    <source>
        <dbReference type="EMBL" id="CAK5265700.1"/>
    </source>
</evidence>
<keyword evidence="6 8" id="KW-1133">Transmembrane helix</keyword>
<dbReference type="Gene3D" id="1.20.1560.10">
    <property type="entry name" value="ABC transporter type 1, transmembrane domain"/>
    <property type="match status" value="1"/>
</dbReference>
<feature type="non-terminal residue" evidence="11">
    <location>
        <position position="1"/>
    </location>
</feature>
<dbReference type="SUPFAM" id="SSF52540">
    <property type="entry name" value="P-loop containing nucleoside triphosphate hydrolases"/>
    <property type="match status" value="1"/>
</dbReference>
<dbReference type="InterPro" id="IPR003439">
    <property type="entry name" value="ABC_transporter-like_ATP-bd"/>
</dbReference>
<dbReference type="GO" id="GO:0005524">
    <property type="term" value="F:ATP binding"/>
    <property type="evidence" value="ECO:0007669"/>
    <property type="project" value="UniProtKB-KW"/>
</dbReference>
<dbReference type="InterPro" id="IPR027417">
    <property type="entry name" value="P-loop_NTPase"/>
</dbReference>
<evidence type="ECO:0000259" key="9">
    <source>
        <dbReference type="PROSITE" id="PS50893"/>
    </source>
</evidence>
<dbReference type="EMBL" id="CAVNYO010000097">
    <property type="protein sequence ID" value="CAK5265700.1"/>
    <property type="molecule type" value="Genomic_DNA"/>
</dbReference>
<dbReference type="GO" id="GO:0140359">
    <property type="term" value="F:ABC-type transporter activity"/>
    <property type="evidence" value="ECO:0007669"/>
    <property type="project" value="InterPro"/>
</dbReference>
<accession>A0AAD2H061</accession>
<dbReference type="InterPro" id="IPR017871">
    <property type="entry name" value="ABC_transporter-like_CS"/>
</dbReference>
<dbReference type="Gene3D" id="3.40.50.300">
    <property type="entry name" value="P-loop containing nucleotide triphosphate hydrolases"/>
    <property type="match status" value="1"/>
</dbReference>
<keyword evidence="2" id="KW-0813">Transport</keyword>
<dbReference type="PROSITE" id="PS50893">
    <property type="entry name" value="ABC_TRANSPORTER_2"/>
    <property type="match status" value="1"/>
</dbReference>
<evidence type="ECO:0000256" key="1">
    <source>
        <dbReference type="ARBA" id="ARBA00004370"/>
    </source>
</evidence>
<evidence type="ECO:0000256" key="7">
    <source>
        <dbReference type="ARBA" id="ARBA00023136"/>
    </source>
</evidence>
<keyword evidence="3 8" id="KW-0812">Transmembrane</keyword>
<protein>
    <submittedName>
        <fullName evidence="11">Uncharacterized protein</fullName>
    </submittedName>
</protein>
<evidence type="ECO:0000313" key="12">
    <source>
        <dbReference type="Proteomes" id="UP001295794"/>
    </source>
</evidence>